<dbReference type="PANTHER" id="PTHR43345:SF9">
    <property type="entry name" value="3-ISOPROPYLMALATE DEHYDRATASE SMALL SUBUNIT"/>
    <property type="match status" value="1"/>
</dbReference>
<evidence type="ECO:0000256" key="6">
    <source>
        <dbReference type="ARBA" id="ARBA00023304"/>
    </source>
</evidence>
<protein>
    <recommendedName>
        <fullName evidence="7">3-isopropylmalate dehydratase small subunit</fullName>
        <ecNumber evidence="7">4.2.1.33</ecNumber>
    </recommendedName>
    <alternativeName>
        <fullName evidence="7">Alpha-IPM isomerase</fullName>
        <shortName evidence="7">IPMI</shortName>
    </alternativeName>
    <alternativeName>
        <fullName evidence="7">Isopropylmalate isomerase</fullName>
    </alternativeName>
</protein>
<keyword evidence="3 7" id="KW-0432">Leucine biosynthesis</keyword>
<dbReference type="SUPFAM" id="SSF52016">
    <property type="entry name" value="LeuD/IlvD-like"/>
    <property type="match status" value="1"/>
</dbReference>
<reference evidence="9 10" key="1">
    <citation type="submission" date="2019-07" db="EMBL/GenBank/DDBJ databases">
        <title>Genome sequencing for Ferrovibrio sp. K5.</title>
        <authorList>
            <person name="Park S.-J."/>
        </authorList>
    </citation>
    <scope>NUCLEOTIDE SEQUENCE [LARGE SCALE GENOMIC DNA]</scope>
    <source>
        <strain evidence="9 10">K5</strain>
    </source>
</reference>
<comment type="pathway">
    <text evidence="2 7">Amino-acid biosynthesis; L-leucine biosynthesis; L-leucine from 3-methyl-2-oxobutanoate: step 2/4.</text>
</comment>
<comment type="function">
    <text evidence="7">Catalyzes the isomerization between 2-isopropylmalate and 3-isopropylmalate, via the formation of 2-isopropylmaleate.</text>
</comment>
<accession>A0A516H6L7</accession>
<comment type="similarity">
    <text evidence="7">Belongs to the LeuD family. LeuD type 2 subfamily.</text>
</comment>
<gene>
    <name evidence="7" type="primary">leuD</name>
    <name evidence="9" type="ORF">FNB15_19980</name>
</gene>
<keyword evidence="10" id="KW-1185">Reference proteome</keyword>
<dbReference type="PANTHER" id="PTHR43345">
    <property type="entry name" value="3-ISOPROPYLMALATE DEHYDRATASE SMALL SUBUNIT 2-RELATED-RELATED"/>
    <property type="match status" value="1"/>
</dbReference>
<dbReference type="Gene3D" id="3.20.19.10">
    <property type="entry name" value="Aconitase, domain 4"/>
    <property type="match status" value="1"/>
</dbReference>
<dbReference type="InterPro" id="IPR015928">
    <property type="entry name" value="Aconitase/3IPM_dehydase_swvl"/>
</dbReference>
<dbReference type="AlphaFoldDB" id="A0A516H6L7"/>
<dbReference type="GO" id="GO:0003861">
    <property type="term" value="F:3-isopropylmalate dehydratase activity"/>
    <property type="evidence" value="ECO:0007669"/>
    <property type="project" value="UniProtKB-UniRule"/>
</dbReference>
<keyword evidence="4 7" id="KW-0028">Amino-acid biosynthesis</keyword>
<keyword evidence="5 7" id="KW-0456">Lyase</keyword>
<dbReference type="UniPathway" id="UPA00048">
    <property type="reaction ID" value="UER00071"/>
</dbReference>
<evidence type="ECO:0000256" key="3">
    <source>
        <dbReference type="ARBA" id="ARBA00022430"/>
    </source>
</evidence>
<evidence type="ECO:0000256" key="7">
    <source>
        <dbReference type="HAMAP-Rule" id="MF_01032"/>
    </source>
</evidence>
<dbReference type="OrthoDB" id="9777465at2"/>
<proteinExistence type="inferred from homology"/>
<dbReference type="InterPro" id="IPR000573">
    <property type="entry name" value="AconitaseA/IPMdHydase_ssu_swvl"/>
</dbReference>
<sequence length="172" mass="18327">MTATPTGRVWKFGDNIDTDVLAPGLYMKSPLAELAKHCLEAVEPRFAKEVRPGDIVVGGRNFGMGSSREQAVMALRELGVGAVVAPGFAGIFYRNALNLGLLALVCADAGQIRADAVLSVDAANAELRDLDTGKRYACEPLPAHLLQMIADGGLLPNLEKKLKIQRSKEAQA</sequence>
<dbReference type="KEGG" id="fer:FNB15_19980"/>
<dbReference type="GO" id="GO:0009098">
    <property type="term" value="P:L-leucine biosynthetic process"/>
    <property type="evidence" value="ECO:0007669"/>
    <property type="project" value="UniProtKB-UniRule"/>
</dbReference>
<evidence type="ECO:0000256" key="5">
    <source>
        <dbReference type="ARBA" id="ARBA00023239"/>
    </source>
</evidence>
<evidence type="ECO:0000256" key="2">
    <source>
        <dbReference type="ARBA" id="ARBA00004729"/>
    </source>
</evidence>
<dbReference type="HAMAP" id="MF_01032">
    <property type="entry name" value="LeuD_type2"/>
    <property type="match status" value="1"/>
</dbReference>
<dbReference type="InterPro" id="IPR011827">
    <property type="entry name" value="LeuD_type2/HacB/DmdB"/>
</dbReference>
<dbReference type="RefSeq" id="WP_144258412.1">
    <property type="nucleotide sequence ID" value="NZ_CP041636.1"/>
</dbReference>
<comment type="subunit">
    <text evidence="7">Heterodimer of LeuC and LeuD.</text>
</comment>
<dbReference type="NCBIfam" id="TIGR02087">
    <property type="entry name" value="LEUD_arch"/>
    <property type="match status" value="1"/>
</dbReference>
<dbReference type="EMBL" id="CP041636">
    <property type="protein sequence ID" value="QDO99416.1"/>
    <property type="molecule type" value="Genomic_DNA"/>
</dbReference>
<evidence type="ECO:0000259" key="8">
    <source>
        <dbReference type="Pfam" id="PF00694"/>
    </source>
</evidence>
<dbReference type="InterPro" id="IPR050075">
    <property type="entry name" value="LeuD"/>
</dbReference>
<organism evidence="9 10">
    <name type="scientific">Ferrovibrio terrae</name>
    <dbReference type="NCBI Taxonomy" id="2594003"/>
    <lineage>
        <taxon>Bacteria</taxon>
        <taxon>Pseudomonadati</taxon>
        <taxon>Pseudomonadota</taxon>
        <taxon>Alphaproteobacteria</taxon>
        <taxon>Rhodospirillales</taxon>
        <taxon>Rhodospirillaceae</taxon>
        <taxon>Ferrovibrio</taxon>
    </lineage>
</organism>
<evidence type="ECO:0000313" key="9">
    <source>
        <dbReference type="EMBL" id="QDO99416.1"/>
    </source>
</evidence>
<name>A0A516H6L7_9PROT</name>
<evidence type="ECO:0000313" key="10">
    <source>
        <dbReference type="Proteomes" id="UP000317496"/>
    </source>
</evidence>
<evidence type="ECO:0000256" key="4">
    <source>
        <dbReference type="ARBA" id="ARBA00022605"/>
    </source>
</evidence>
<dbReference type="EC" id="4.2.1.33" evidence="7"/>
<dbReference type="Proteomes" id="UP000317496">
    <property type="component" value="Chromosome"/>
</dbReference>
<keyword evidence="6 7" id="KW-0100">Branched-chain amino acid biosynthesis</keyword>
<feature type="domain" description="Aconitase A/isopropylmalate dehydratase small subunit swivel" evidence="8">
    <location>
        <begin position="55"/>
        <end position="107"/>
    </location>
</feature>
<comment type="catalytic activity">
    <reaction evidence="1 7">
        <text>(2R,3S)-3-isopropylmalate = (2S)-2-isopropylmalate</text>
        <dbReference type="Rhea" id="RHEA:32287"/>
        <dbReference type="ChEBI" id="CHEBI:1178"/>
        <dbReference type="ChEBI" id="CHEBI:35121"/>
        <dbReference type="EC" id="4.2.1.33"/>
    </reaction>
</comment>
<dbReference type="Pfam" id="PF00694">
    <property type="entry name" value="Aconitase_C"/>
    <property type="match status" value="1"/>
</dbReference>
<evidence type="ECO:0000256" key="1">
    <source>
        <dbReference type="ARBA" id="ARBA00000491"/>
    </source>
</evidence>